<comment type="catalytic activity">
    <reaction evidence="1">
        <text>AMP + diphosphate = 5-phospho-alpha-D-ribose 1-diphosphate + adenine</text>
        <dbReference type="Rhea" id="RHEA:16609"/>
        <dbReference type="ChEBI" id="CHEBI:16708"/>
        <dbReference type="ChEBI" id="CHEBI:33019"/>
        <dbReference type="ChEBI" id="CHEBI:58017"/>
        <dbReference type="ChEBI" id="CHEBI:456215"/>
        <dbReference type="EC" id="2.4.2.7"/>
    </reaction>
</comment>
<comment type="pathway">
    <text evidence="3">Purine metabolism; AMP biosynthesis via salvage pathway; AMP from adenine: step 1/1.</text>
</comment>
<dbReference type="GeneID" id="26901096"/>
<dbReference type="AlphaFoldDB" id="A0A0M9GBD5"/>
<evidence type="ECO:0000256" key="10">
    <source>
        <dbReference type="ARBA" id="ARBA00022726"/>
    </source>
</evidence>
<comment type="similarity">
    <text evidence="4">Belongs to the purine/pyrimidine phosphoribosyltransferase family.</text>
</comment>
<comment type="subunit">
    <text evidence="5">Homodimer.</text>
</comment>
<evidence type="ECO:0000256" key="6">
    <source>
        <dbReference type="ARBA" id="ARBA00011893"/>
    </source>
</evidence>
<protein>
    <recommendedName>
        <fullName evidence="6">adenine phosphoribosyltransferase</fullName>
        <ecNumber evidence="6">2.4.2.7</ecNumber>
    </recommendedName>
</protein>
<evidence type="ECO:0000256" key="2">
    <source>
        <dbReference type="ARBA" id="ARBA00004496"/>
    </source>
</evidence>
<evidence type="ECO:0000256" key="5">
    <source>
        <dbReference type="ARBA" id="ARBA00011738"/>
    </source>
</evidence>
<evidence type="ECO:0000256" key="1">
    <source>
        <dbReference type="ARBA" id="ARBA00000868"/>
    </source>
</evidence>
<evidence type="ECO:0000259" key="11">
    <source>
        <dbReference type="Pfam" id="PF00156"/>
    </source>
</evidence>
<sequence>MSYRDLIEMGPHHYMLSPRHPLSKGLTNAAQFTCLTAAQPKQIPRLYDVSSITMNPKLFHTLMHFLANRYLSMGKKGPTHVLGIETRGCFIAAPLAFLLDLPFVPMRREDISEIEFVSDGEDKPPSRPIGVKEGSIDKNSRVLIVDDYISTGNTMDSAMDCAVIAGATIVEVVAMCDTSAGGGVELIHKEKTFTNINVVTLFRLRNALDVLEYKRLLKSNY</sequence>
<evidence type="ECO:0000256" key="4">
    <source>
        <dbReference type="ARBA" id="ARBA00008391"/>
    </source>
</evidence>
<dbReference type="OMA" id="EVVAMCD"/>
<feature type="domain" description="Phosphoribosyltransferase" evidence="11">
    <location>
        <begin position="49"/>
        <end position="196"/>
    </location>
</feature>
<dbReference type="GO" id="GO:0003999">
    <property type="term" value="F:adenine phosphoribosyltransferase activity"/>
    <property type="evidence" value="ECO:0007669"/>
    <property type="project" value="UniProtKB-EC"/>
</dbReference>
<accession>A0A0M9GBD5</accession>
<comment type="caution">
    <text evidence="12">The sequence shown here is derived from an EMBL/GenBank/DDBJ whole genome shotgun (WGS) entry which is preliminary data.</text>
</comment>
<dbReference type="Pfam" id="PF00156">
    <property type="entry name" value="Pribosyltran"/>
    <property type="match status" value="1"/>
</dbReference>
<dbReference type="SUPFAM" id="SSF53271">
    <property type="entry name" value="PRTase-like"/>
    <property type="match status" value="1"/>
</dbReference>
<dbReference type="EMBL" id="LGTL01000001">
    <property type="protein sequence ID" value="KPA86709.1"/>
    <property type="molecule type" value="Genomic_DNA"/>
</dbReference>
<keyword evidence="13" id="KW-1185">Reference proteome</keyword>
<keyword evidence="7" id="KW-0963">Cytoplasm</keyword>
<dbReference type="GO" id="GO:0006166">
    <property type="term" value="P:purine ribonucleoside salvage"/>
    <property type="evidence" value="ECO:0007669"/>
    <property type="project" value="UniProtKB-KW"/>
</dbReference>
<keyword evidence="10" id="KW-0660">Purine salvage</keyword>
<evidence type="ECO:0000313" key="13">
    <source>
        <dbReference type="Proteomes" id="UP000037923"/>
    </source>
</evidence>
<name>A0A0M9GBD5_LEPPY</name>
<evidence type="ECO:0000256" key="7">
    <source>
        <dbReference type="ARBA" id="ARBA00022490"/>
    </source>
</evidence>
<dbReference type="VEuPathDB" id="TriTrypDB:LpyrH10_01_7990"/>
<dbReference type="InterPro" id="IPR050120">
    <property type="entry name" value="Adenine_PRTase"/>
</dbReference>
<dbReference type="PANTHER" id="PTHR11776">
    <property type="entry name" value="ADENINE PHOSPHORIBOSYLTRANSFERASE"/>
    <property type="match status" value="1"/>
</dbReference>
<keyword evidence="9 12" id="KW-0808">Transferase</keyword>
<dbReference type="RefSeq" id="XP_015665148.1">
    <property type="nucleotide sequence ID" value="XM_015797140.1"/>
</dbReference>
<dbReference type="Proteomes" id="UP000037923">
    <property type="component" value="Unassembled WGS sequence"/>
</dbReference>
<keyword evidence="8 12" id="KW-0328">Glycosyltransferase</keyword>
<dbReference type="InterPro" id="IPR000836">
    <property type="entry name" value="PRTase_dom"/>
</dbReference>
<comment type="subcellular location">
    <subcellularLocation>
        <location evidence="2">Cytoplasm</location>
    </subcellularLocation>
</comment>
<organism evidence="12 13">
    <name type="scientific">Leptomonas pyrrhocoris</name>
    <name type="common">Firebug parasite</name>
    <dbReference type="NCBI Taxonomy" id="157538"/>
    <lineage>
        <taxon>Eukaryota</taxon>
        <taxon>Discoba</taxon>
        <taxon>Euglenozoa</taxon>
        <taxon>Kinetoplastea</taxon>
        <taxon>Metakinetoplastina</taxon>
        <taxon>Trypanosomatida</taxon>
        <taxon>Trypanosomatidae</taxon>
        <taxon>Leishmaniinae</taxon>
        <taxon>Leptomonas</taxon>
    </lineage>
</organism>
<evidence type="ECO:0000313" key="12">
    <source>
        <dbReference type="EMBL" id="KPA86709.1"/>
    </source>
</evidence>
<dbReference type="InterPro" id="IPR029057">
    <property type="entry name" value="PRTase-like"/>
</dbReference>
<evidence type="ECO:0000256" key="9">
    <source>
        <dbReference type="ARBA" id="ARBA00022679"/>
    </source>
</evidence>
<dbReference type="GO" id="GO:0005737">
    <property type="term" value="C:cytoplasm"/>
    <property type="evidence" value="ECO:0007669"/>
    <property type="project" value="UniProtKB-SubCell"/>
</dbReference>
<dbReference type="CDD" id="cd06223">
    <property type="entry name" value="PRTases_typeI"/>
    <property type="match status" value="1"/>
</dbReference>
<reference evidence="12 13" key="1">
    <citation type="submission" date="2015-07" db="EMBL/GenBank/DDBJ databases">
        <title>High-quality genome of monoxenous trypanosomatid Leptomonas pyrrhocoris.</title>
        <authorList>
            <person name="Flegontov P."/>
            <person name="Butenko A."/>
            <person name="Firsov S."/>
            <person name="Vlcek C."/>
            <person name="Logacheva M.D."/>
            <person name="Field M."/>
            <person name="Filatov D."/>
            <person name="Flegontova O."/>
            <person name="Gerasimov E."/>
            <person name="Jackson A.P."/>
            <person name="Kelly S."/>
            <person name="Opperdoes F."/>
            <person name="O'Reilly A."/>
            <person name="Votypka J."/>
            <person name="Yurchenko V."/>
            <person name="Lukes J."/>
        </authorList>
    </citation>
    <scope>NUCLEOTIDE SEQUENCE [LARGE SCALE GENOMIC DNA]</scope>
    <source>
        <strain evidence="12">H10</strain>
    </source>
</reference>
<proteinExistence type="inferred from homology"/>
<dbReference type="PANTHER" id="PTHR11776:SF7">
    <property type="entry name" value="PHOSPHORIBOSYLTRANSFERASE DOMAIN-CONTAINING PROTEIN"/>
    <property type="match status" value="1"/>
</dbReference>
<evidence type="ECO:0000256" key="3">
    <source>
        <dbReference type="ARBA" id="ARBA00004659"/>
    </source>
</evidence>
<dbReference type="OrthoDB" id="363185at2759"/>
<evidence type="ECO:0000256" key="8">
    <source>
        <dbReference type="ARBA" id="ARBA00022676"/>
    </source>
</evidence>
<gene>
    <name evidence="12" type="ORF">ABB37_00799</name>
</gene>
<dbReference type="Gene3D" id="3.40.50.2020">
    <property type="match status" value="1"/>
</dbReference>
<dbReference type="EC" id="2.4.2.7" evidence="6"/>